<dbReference type="EMBL" id="RJJX01000025">
    <property type="protein sequence ID" value="RUT73230.1"/>
    <property type="molecule type" value="Genomic_DNA"/>
</dbReference>
<gene>
    <name evidence="1" type="ORF">DLK05_14220</name>
</gene>
<keyword evidence="2" id="KW-1185">Reference proteome</keyword>
<sequence>MKSVFTIGNQRSDVQVFRRWSRKSYAAFASMNLQIKISNINTSYNLLVPSKECGFSGFCYLPDNEREVNEIDDLDLLGFELIEILLLQNENKNISKAKESGFWSNKILSAHSHLAANN</sequence>
<evidence type="ECO:0000313" key="1">
    <source>
        <dbReference type="EMBL" id="RUT73230.1"/>
    </source>
</evidence>
<organism evidence="1 2">
    <name type="scientific">Ancylomarina longa</name>
    <dbReference type="NCBI Taxonomy" id="2487017"/>
    <lineage>
        <taxon>Bacteria</taxon>
        <taxon>Pseudomonadati</taxon>
        <taxon>Bacteroidota</taxon>
        <taxon>Bacteroidia</taxon>
        <taxon>Marinilabiliales</taxon>
        <taxon>Marinifilaceae</taxon>
        <taxon>Ancylomarina</taxon>
    </lineage>
</organism>
<accession>A0A434AFT7</accession>
<dbReference type="OrthoDB" id="1120304at2"/>
<comment type="caution">
    <text evidence="1">The sequence shown here is derived from an EMBL/GenBank/DDBJ whole genome shotgun (WGS) entry which is preliminary data.</text>
</comment>
<evidence type="ECO:0000313" key="2">
    <source>
        <dbReference type="Proteomes" id="UP000282985"/>
    </source>
</evidence>
<name>A0A434AFT7_9BACT</name>
<dbReference type="Proteomes" id="UP000282985">
    <property type="component" value="Unassembled WGS sequence"/>
</dbReference>
<dbReference type="RefSeq" id="WP_127344634.1">
    <property type="nucleotide sequence ID" value="NZ_RJJX01000025.1"/>
</dbReference>
<proteinExistence type="predicted"/>
<protein>
    <submittedName>
        <fullName evidence="1">Uncharacterized protein</fullName>
    </submittedName>
</protein>
<dbReference type="AlphaFoldDB" id="A0A434AFT7"/>
<reference evidence="1 2" key="1">
    <citation type="submission" date="2018-11" db="EMBL/GenBank/DDBJ databases">
        <title>Parancylomarina longa gen. nov., sp. nov., isolated from sediments of southern Okinawa.</title>
        <authorList>
            <person name="Fu T."/>
        </authorList>
    </citation>
    <scope>NUCLEOTIDE SEQUENCE [LARGE SCALE GENOMIC DNA]</scope>
    <source>
        <strain evidence="1 2">T3-2 S1-C</strain>
    </source>
</reference>